<dbReference type="PROSITE" id="PS50297">
    <property type="entry name" value="ANK_REP_REGION"/>
    <property type="match status" value="1"/>
</dbReference>
<feature type="compositionally biased region" description="Low complexity" evidence="4">
    <location>
        <begin position="154"/>
        <end position="182"/>
    </location>
</feature>
<dbReference type="Proteomes" id="UP001165122">
    <property type="component" value="Unassembled WGS sequence"/>
</dbReference>
<sequence length="647" mass="72031">MENLVSSNPVSTPLPTPTPDSVESPLVTQPKPVVRKSKRKLAQSNAAALPKPRPIPVIKKAPRDPNAPKRKRGRPRKYDVNMVQPATIMTTSKLGENPAQMQKMQHMHMNAHLMGQQQQQNMMRQQHAMQVYQEQLRRHQQQSHMPHGMQGVPMQHQHQQRLYMQQQQQQLFQQRQQQKQQYRNPSNFVSDYFDFTAQSLKALDEHSGGSVHSLKSTGGTAPQHQPPVSTSGPVSVVAMGNPPAPAQPPLANPPNHLPHSGTSSSSFPSAVSTVRSYSTTDSATFPKENVPAALPAQPIIISKTEGIKYDTHVNSTTLPPPHILQKSIPPQHLPHANPSADPNTPDNTNPGHNNPAHSVASPLESLYRPRIITVGGKEPDYIPQQNDLNPQEWLDGRFEERGYSIENFSSLECAYYNKPTEFQQASYGLKVVNMCRTNDVEGLKEVMECGLSYNPCNQFGESLIHMACRRGNYELLKYLVDRGCSVQICDDFGRTPLHDACWTSEPNFKIVELLLDTDVRLLHVVDCRGATPLAYIKRENWHKWKEFFHSKVEIYWFTRDSESLGEEPPPALSLEAPCSRVLVDLDSPLGVGKAAELASGKISPQELKEEQSREQSEAKTDDSASVTGGGGGGGSRDRDRHEGGDEF</sequence>
<evidence type="ECO:0000256" key="3">
    <source>
        <dbReference type="PROSITE-ProRule" id="PRU00023"/>
    </source>
</evidence>
<evidence type="ECO:0000313" key="5">
    <source>
        <dbReference type="EMBL" id="GMI06178.1"/>
    </source>
</evidence>
<dbReference type="AlphaFoldDB" id="A0A9W7CHY4"/>
<reference evidence="6" key="1">
    <citation type="journal article" date="2023" name="Commun. Biol.">
        <title>Genome analysis of Parmales, the sister group of diatoms, reveals the evolutionary specialization of diatoms from phago-mixotrophs to photoautotrophs.</title>
        <authorList>
            <person name="Ban H."/>
            <person name="Sato S."/>
            <person name="Yoshikawa S."/>
            <person name="Yamada K."/>
            <person name="Nakamura Y."/>
            <person name="Ichinomiya M."/>
            <person name="Sato N."/>
            <person name="Blanc-Mathieu R."/>
            <person name="Endo H."/>
            <person name="Kuwata A."/>
            <person name="Ogata H."/>
        </authorList>
    </citation>
    <scope>NUCLEOTIDE SEQUENCE [LARGE SCALE GENOMIC DNA]</scope>
    <source>
        <strain evidence="6">NIES 3700</strain>
    </source>
</reference>
<feature type="compositionally biased region" description="Polar residues" evidence="4">
    <location>
        <begin position="213"/>
        <end position="223"/>
    </location>
</feature>
<protein>
    <submittedName>
        <fullName evidence="5">Uncharacterized protein</fullName>
    </submittedName>
</protein>
<feature type="region of interest" description="Disordered" evidence="4">
    <location>
        <begin position="1"/>
        <end position="77"/>
    </location>
</feature>
<evidence type="ECO:0000313" key="6">
    <source>
        <dbReference type="Proteomes" id="UP001165122"/>
    </source>
</evidence>
<dbReference type="OrthoDB" id="204260at2759"/>
<feature type="region of interest" description="Disordered" evidence="4">
    <location>
        <begin position="594"/>
        <end position="647"/>
    </location>
</feature>
<keyword evidence="1" id="KW-0677">Repeat</keyword>
<feature type="compositionally biased region" description="Basic and acidic residues" evidence="4">
    <location>
        <begin position="635"/>
        <end position="647"/>
    </location>
</feature>
<dbReference type="PANTHER" id="PTHR24126">
    <property type="entry name" value="ANKYRIN REPEAT, PH AND SEC7 DOMAIN CONTAINING PROTEIN SECG-RELATED"/>
    <property type="match status" value="1"/>
</dbReference>
<feature type="compositionally biased region" description="Low complexity" evidence="4">
    <location>
        <begin position="257"/>
        <end position="269"/>
    </location>
</feature>
<name>A0A9W7CHY4_9STRA</name>
<feature type="region of interest" description="Disordered" evidence="4">
    <location>
        <begin position="206"/>
        <end position="269"/>
    </location>
</feature>
<dbReference type="InterPro" id="IPR036770">
    <property type="entry name" value="Ankyrin_rpt-contain_sf"/>
</dbReference>
<feature type="compositionally biased region" description="Pro residues" evidence="4">
    <location>
        <begin position="242"/>
        <end position="256"/>
    </location>
</feature>
<evidence type="ECO:0000256" key="1">
    <source>
        <dbReference type="ARBA" id="ARBA00022737"/>
    </source>
</evidence>
<proteinExistence type="predicted"/>
<feature type="repeat" description="ANK" evidence="3">
    <location>
        <begin position="459"/>
        <end position="491"/>
    </location>
</feature>
<dbReference type="EMBL" id="BRXW01000096">
    <property type="protein sequence ID" value="GMI06178.1"/>
    <property type="molecule type" value="Genomic_DNA"/>
</dbReference>
<evidence type="ECO:0000256" key="2">
    <source>
        <dbReference type="ARBA" id="ARBA00023043"/>
    </source>
</evidence>
<dbReference type="InterPro" id="IPR002110">
    <property type="entry name" value="Ankyrin_rpt"/>
</dbReference>
<accession>A0A9W7CHY4</accession>
<organism evidence="5 6">
    <name type="scientific">Triparma laevis f. longispina</name>
    <dbReference type="NCBI Taxonomy" id="1714387"/>
    <lineage>
        <taxon>Eukaryota</taxon>
        <taxon>Sar</taxon>
        <taxon>Stramenopiles</taxon>
        <taxon>Ochrophyta</taxon>
        <taxon>Bolidophyceae</taxon>
        <taxon>Parmales</taxon>
        <taxon>Triparmaceae</taxon>
        <taxon>Triparma</taxon>
    </lineage>
</organism>
<feature type="compositionally biased region" description="Polar residues" evidence="4">
    <location>
        <begin position="1"/>
        <end position="11"/>
    </location>
</feature>
<evidence type="ECO:0000256" key="4">
    <source>
        <dbReference type="SAM" id="MobiDB-lite"/>
    </source>
</evidence>
<feature type="compositionally biased region" description="Polar residues" evidence="4">
    <location>
        <begin position="340"/>
        <end position="356"/>
    </location>
</feature>
<dbReference type="Pfam" id="PF12796">
    <property type="entry name" value="Ank_2"/>
    <property type="match status" value="1"/>
</dbReference>
<dbReference type="PROSITE" id="PS50088">
    <property type="entry name" value="ANK_REPEAT"/>
    <property type="match status" value="1"/>
</dbReference>
<comment type="caution">
    <text evidence="5">The sequence shown here is derived from an EMBL/GenBank/DDBJ whole genome shotgun (WGS) entry which is preliminary data.</text>
</comment>
<keyword evidence="2 3" id="KW-0040">ANK repeat</keyword>
<feature type="region of interest" description="Disordered" evidence="4">
    <location>
        <begin position="145"/>
        <end position="183"/>
    </location>
</feature>
<dbReference type="SMART" id="SM00248">
    <property type="entry name" value="ANK"/>
    <property type="match status" value="2"/>
</dbReference>
<keyword evidence="6" id="KW-1185">Reference proteome</keyword>
<feature type="compositionally biased region" description="Basic and acidic residues" evidence="4">
    <location>
        <begin position="606"/>
        <end position="622"/>
    </location>
</feature>
<gene>
    <name evidence="5" type="ORF">TrLO_g3514</name>
</gene>
<dbReference type="Gene3D" id="1.25.40.20">
    <property type="entry name" value="Ankyrin repeat-containing domain"/>
    <property type="match status" value="1"/>
</dbReference>
<dbReference type="SUPFAM" id="SSF48403">
    <property type="entry name" value="Ankyrin repeat"/>
    <property type="match status" value="1"/>
</dbReference>
<feature type="compositionally biased region" description="Low complexity" evidence="4">
    <location>
        <begin position="226"/>
        <end position="237"/>
    </location>
</feature>
<feature type="region of interest" description="Disordered" evidence="4">
    <location>
        <begin position="312"/>
        <end position="362"/>
    </location>
</feature>